<protein>
    <submittedName>
        <fullName evidence="2">Uncharacterized protein</fullName>
    </submittedName>
</protein>
<comment type="caution">
    <text evidence="2">The sequence shown here is derived from an EMBL/GenBank/DDBJ whole genome shotgun (WGS) entry which is preliminary data.</text>
</comment>
<dbReference type="Proteomes" id="UP000585474">
    <property type="component" value="Unassembled WGS sequence"/>
</dbReference>
<feature type="region of interest" description="Disordered" evidence="1">
    <location>
        <begin position="26"/>
        <end position="75"/>
    </location>
</feature>
<dbReference type="EMBL" id="BJWL01000014">
    <property type="protein sequence ID" value="GFZ00786.1"/>
    <property type="molecule type" value="Genomic_DNA"/>
</dbReference>
<gene>
    <name evidence="2" type="ORF">Acr_14g0004210</name>
</gene>
<keyword evidence="3" id="KW-1185">Reference proteome</keyword>
<accession>A0A7J0FPZ8</accession>
<evidence type="ECO:0000256" key="1">
    <source>
        <dbReference type="SAM" id="MobiDB-lite"/>
    </source>
</evidence>
<proteinExistence type="predicted"/>
<dbReference type="AlphaFoldDB" id="A0A7J0FPZ8"/>
<evidence type="ECO:0000313" key="3">
    <source>
        <dbReference type="Proteomes" id="UP000585474"/>
    </source>
</evidence>
<organism evidence="2 3">
    <name type="scientific">Actinidia rufa</name>
    <dbReference type="NCBI Taxonomy" id="165716"/>
    <lineage>
        <taxon>Eukaryota</taxon>
        <taxon>Viridiplantae</taxon>
        <taxon>Streptophyta</taxon>
        <taxon>Embryophyta</taxon>
        <taxon>Tracheophyta</taxon>
        <taxon>Spermatophyta</taxon>
        <taxon>Magnoliopsida</taxon>
        <taxon>eudicotyledons</taxon>
        <taxon>Gunneridae</taxon>
        <taxon>Pentapetalae</taxon>
        <taxon>asterids</taxon>
        <taxon>Ericales</taxon>
        <taxon>Actinidiaceae</taxon>
        <taxon>Actinidia</taxon>
    </lineage>
</organism>
<reference evidence="2 3" key="1">
    <citation type="submission" date="2019-07" db="EMBL/GenBank/DDBJ databases">
        <title>De Novo Assembly of kiwifruit Actinidia rufa.</title>
        <authorList>
            <person name="Sugita-Konishi S."/>
            <person name="Sato K."/>
            <person name="Mori E."/>
            <person name="Abe Y."/>
            <person name="Kisaki G."/>
            <person name="Hamano K."/>
            <person name="Suezawa K."/>
            <person name="Otani M."/>
            <person name="Fukuda T."/>
            <person name="Manabe T."/>
            <person name="Gomi K."/>
            <person name="Tabuchi M."/>
            <person name="Akimitsu K."/>
            <person name="Kataoka I."/>
        </authorList>
    </citation>
    <scope>NUCLEOTIDE SEQUENCE [LARGE SCALE GENOMIC DNA]</scope>
    <source>
        <strain evidence="3">cv. Fuchu</strain>
    </source>
</reference>
<name>A0A7J0FPZ8_9ERIC</name>
<sequence length="75" mass="7975">MNLWTGRALLECFYANDADRKEAFSWQGTTEGGEQESQGSPGKGRVAVESTSDLANGDGDEYVNMGKIGGLNNGD</sequence>
<evidence type="ECO:0000313" key="2">
    <source>
        <dbReference type="EMBL" id="GFZ00786.1"/>
    </source>
</evidence>